<dbReference type="InterPro" id="IPR015958">
    <property type="entry name" value="Trk1_fungi"/>
</dbReference>
<feature type="transmembrane region" description="Helical" evidence="10">
    <location>
        <begin position="29"/>
        <end position="52"/>
    </location>
</feature>
<dbReference type="EMBL" id="MU001635">
    <property type="protein sequence ID" value="KAF2483378.1"/>
    <property type="molecule type" value="Genomic_DNA"/>
</dbReference>
<dbReference type="GO" id="GO:0005886">
    <property type="term" value="C:plasma membrane"/>
    <property type="evidence" value="ECO:0007669"/>
    <property type="project" value="InterPro"/>
</dbReference>
<feature type="region of interest" description="Disordered" evidence="11">
    <location>
        <begin position="194"/>
        <end position="217"/>
    </location>
</feature>
<feature type="region of interest" description="Disordered" evidence="11">
    <location>
        <begin position="822"/>
        <end position="844"/>
    </location>
</feature>
<evidence type="ECO:0000256" key="2">
    <source>
        <dbReference type="ARBA" id="ARBA00009137"/>
    </source>
</evidence>
<dbReference type="OrthoDB" id="9999863at2759"/>
<feature type="compositionally biased region" description="Basic and acidic residues" evidence="11">
    <location>
        <begin position="254"/>
        <end position="299"/>
    </location>
</feature>
<keyword evidence="6 10" id="KW-0630">Potassium</keyword>
<dbReference type="InterPro" id="IPR004773">
    <property type="entry name" value="K/Na_transp_Trk1/HKT1"/>
</dbReference>
<keyword evidence="13" id="KW-1185">Reference proteome</keyword>
<evidence type="ECO:0000256" key="4">
    <source>
        <dbReference type="ARBA" id="ARBA00022538"/>
    </source>
</evidence>
<sequence length="947" mass="105917">MFEPPLAVLKYLYGLVPKSFKVSKGKLRFNYLMVHYAYLISMSIIGSVIIYGGGAMPYNDALFFAVGCATQSGLNTINVNDVATYQQVTFMLIACVTNPIFINTVVVFVRLYWFEKRFKHIVQELREKRRARAPTISRTRSEMKAGDARDLEAARGIQIGVNGREIRVLHETTKPNGMSENPIHDDKIEEFHAKLRSSSEEESETPSPEGSNTSNHDVEDDVIQAAISRQTVGEAEQVVSDSSASHGGDTSPTLHRDIRFADEVSPAENEKDVPSDKPPEGEDIAKHIAFRESQRDRAKAGHTLRIPGPRAFEEGAEPEELSDSDEENHPGTAGEKKLAPVRTATEREGANTSGDDHTNRGGIKFEAQNHPAHRQSTEGFEEPVETPVSTFGRIWDRVRRPPSSLSDARGTIGHTFSQFSTALSRERSGERETDHMPYLSWQATTGRNSAFLGLNEAQREELGGIEYRSLKTLAKILLFYFVGFHLTGMLVNLPWILRSPGYKQVIQGFGVNPAWWAIFTAASEFNDLGLTLTPNSMESFQTATLILLYGSFLIIIGNTGFPIGLRFVIWFTSKFTHYGSRMWEELRFLLDHPRRCFVLLFPGKASWWLFWILVLLNGIDLVFYIVLDLHDSTVTSVPGGYRVLDGWYQAVCTRTAGFAVVNIANLHPAIQVSYLIMMYISVFPIAISVRRTNVYEEKSLGIFGGEEEGGDDENQSYVSQHLRRQLSFDLWFIFLGLFIIAIVEGERIQAVDQPAFTLFAILFEIVSAYGTVGLSLGYPTDDTSFSAQFHIISKLVIMAMMLRGRHRGLPYALDRAILLPSDQKSKRERETDEAPEDHQLQRRGSIFAETNARQLHGANWRQFDLDEQGLPRQHLVHQSSGVDASATPATVGRSSTGGEEDIRQRHKRRGSAVSTNSNRPTPRRRSKSLSRVIAGGLSAGPTFSKND</sequence>
<keyword evidence="5 10" id="KW-0812">Transmembrane</keyword>
<evidence type="ECO:0000256" key="11">
    <source>
        <dbReference type="SAM" id="MobiDB-lite"/>
    </source>
</evidence>
<feature type="compositionally biased region" description="Basic and acidic residues" evidence="11">
    <location>
        <begin position="823"/>
        <end position="840"/>
    </location>
</feature>
<feature type="compositionally biased region" description="Acidic residues" evidence="11">
    <location>
        <begin position="314"/>
        <end position="326"/>
    </location>
</feature>
<evidence type="ECO:0000256" key="3">
    <source>
        <dbReference type="ARBA" id="ARBA00022448"/>
    </source>
</evidence>
<dbReference type="InterPro" id="IPR003445">
    <property type="entry name" value="Cat_transpt"/>
</dbReference>
<feature type="transmembrane region" description="Helical" evidence="10">
    <location>
        <begin position="477"/>
        <end position="497"/>
    </location>
</feature>
<evidence type="ECO:0000313" key="12">
    <source>
        <dbReference type="EMBL" id="KAF2483378.1"/>
    </source>
</evidence>
<dbReference type="InterPro" id="IPR051143">
    <property type="entry name" value="TrkH_K-transport"/>
</dbReference>
<feature type="transmembrane region" description="Helical" evidence="10">
    <location>
        <begin position="90"/>
        <end position="113"/>
    </location>
</feature>
<proteinExistence type="inferred from homology"/>
<dbReference type="PANTHER" id="PTHR31064:SF30">
    <property type="entry name" value="HIGH-AFFINITY POTASSIUM TRANSPORT PROTEIN-RELATED"/>
    <property type="match status" value="1"/>
</dbReference>
<evidence type="ECO:0000256" key="6">
    <source>
        <dbReference type="ARBA" id="ARBA00022958"/>
    </source>
</evidence>
<evidence type="ECO:0000256" key="10">
    <source>
        <dbReference type="PIRNR" id="PIRNR002450"/>
    </source>
</evidence>
<dbReference type="RefSeq" id="XP_033589948.1">
    <property type="nucleotide sequence ID" value="XM_033733585.1"/>
</dbReference>
<feature type="compositionally biased region" description="Low complexity" evidence="11">
    <location>
        <begin position="205"/>
        <end position="214"/>
    </location>
</feature>
<dbReference type="NCBIfam" id="TIGR00934">
    <property type="entry name" value="2a38euk"/>
    <property type="match status" value="1"/>
</dbReference>
<dbReference type="Pfam" id="PF02386">
    <property type="entry name" value="TrkH"/>
    <property type="match status" value="1"/>
</dbReference>
<dbReference type="GeneID" id="54474587"/>
<dbReference type="GO" id="GO:1990573">
    <property type="term" value="P:potassium ion import across plasma membrane"/>
    <property type="evidence" value="ECO:0007669"/>
    <property type="project" value="TreeGrafter"/>
</dbReference>
<evidence type="ECO:0000313" key="13">
    <source>
        <dbReference type="Proteomes" id="UP000799767"/>
    </source>
</evidence>
<reference evidence="12" key="1">
    <citation type="journal article" date="2020" name="Stud. Mycol.">
        <title>101 Dothideomycetes genomes: a test case for predicting lifestyles and emergence of pathogens.</title>
        <authorList>
            <person name="Haridas S."/>
            <person name="Albert R."/>
            <person name="Binder M."/>
            <person name="Bloem J."/>
            <person name="Labutti K."/>
            <person name="Salamov A."/>
            <person name="Andreopoulos B."/>
            <person name="Baker S."/>
            <person name="Barry K."/>
            <person name="Bills G."/>
            <person name="Bluhm B."/>
            <person name="Cannon C."/>
            <person name="Castanera R."/>
            <person name="Culley D."/>
            <person name="Daum C."/>
            <person name="Ezra D."/>
            <person name="Gonzalez J."/>
            <person name="Henrissat B."/>
            <person name="Kuo A."/>
            <person name="Liang C."/>
            <person name="Lipzen A."/>
            <person name="Lutzoni F."/>
            <person name="Magnuson J."/>
            <person name="Mondo S."/>
            <person name="Nolan M."/>
            <person name="Ohm R."/>
            <person name="Pangilinan J."/>
            <person name="Park H.-J."/>
            <person name="Ramirez L."/>
            <person name="Alfaro M."/>
            <person name="Sun H."/>
            <person name="Tritt A."/>
            <person name="Yoshinaga Y."/>
            <person name="Zwiers L.-H."/>
            <person name="Turgeon B."/>
            <person name="Goodwin S."/>
            <person name="Spatafora J."/>
            <person name="Crous P."/>
            <person name="Grigoriev I."/>
        </authorList>
    </citation>
    <scope>NUCLEOTIDE SEQUENCE</scope>
    <source>
        <strain evidence="12">CBS 113389</strain>
    </source>
</reference>
<comment type="similarity">
    <text evidence="2 10">Belongs to the TrkH potassium transport family.</text>
</comment>
<feature type="transmembrane region" description="Helical" evidence="10">
    <location>
        <begin position="607"/>
        <end position="627"/>
    </location>
</feature>
<keyword evidence="4 10" id="KW-0633">Potassium transport</keyword>
<feature type="transmembrane region" description="Helical" evidence="10">
    <location>
        <begin position="755"/>
        <end position="778"/>
    </location>
</feature>
<feature type="compositionally biased region" description="Polar residues" evidence="11">
    <location>
        <begin position="239"/>
        <end position="253"/>
    </location>
</feature>
<evidence type="ECO:0000256" key="1">
    <source>
        <dbReference type="ARBA" id="ARBA00004141"/>
    </source>
</evidence>
<keyword evidence="7 10" id="KW-1133">Transmembrane helix</keyword>
<organism evidence="12 13">
    <name type="scientific">Neohortaea acidophila</name>
    <dbReference type="NCBI Taxonomy" id="245834"/>
    <lineage>
        <taxon>Eukaryota</taxon>
        <taxon>Fungi</taxon>
        <taxon>Dikarya</taxon>
        <taxon>Ascomycota</taxon>
        <taxon>Pezizomycotina</taxon>
        <taxon>Dothideomycetes</taxon>
        <taxon>Dothideomycetidae</taxon>
        <taxon>Mycosphaerellales</taxon>
        <taxon>Teratosphaeriaceae</taxon>
        <taxon>Neohortaea</taxon>
    </lineage>
</organism>
<evidence type="ECO:0000256" key="9">
    <source>
        <dbReference type="ARBA" id="ARBA00023136"/>
    </source>
</evidence>
<feature type="transmembrane region" description="Helical" evidence="10">
    <location>
        <begin position="726"/>
        <end position="743"/>
    </location>
</feature>
<dbReference type="GO" id="GO:0140107">
    <property type="term" value="F:high-affinity potassium ion transmembrane transporter activity"/>
    <property type="evidence" value="ECO:0007669"/>
    <property type="project" value="TreeGrafter"/>
</dbReference>
<evidence type="ECO:0000256" key="5">
    <source>
        <dbReference type="ARBA" id="ARBA00022692"/>
    </source>
</evidence>
<protein>
    <recommendedName>
        <fullName evidence="10">Potassium transport protein</fullName>
    </recommendedName>
</protein>
<accession>A0A6A6PTE0</accession>
<feature type="transmembrane region" description="Helical" evidence="10">
    <location>
        <begin position="672"/>
        <end position="689"/>
    </location>
</feature>
<keyword evidence="3 10" id="KW-0813">Transport</keyword>
<gene>
    <name evidence="12" type="ORF">BDY17DRAFT_297342</name>
</gene>
<keyword evidence="8 10" id="KW-0406">Ion transport</keyword>
<dbReference type="PIRSF" id="PIRSF002450">
    <property type="entry name" value="K+_transpter_TRK"/>
    <property type="match status" value="1"/>
</dbReference>
<feature type="region of interest" description="Disordered" evidence="11">
    <location>
        <begin position="874"/>
        <end position="947"/>
    </location>
</feature>
<feature type="compositionally biased region" description="Basic and acidic residues" evidence="11">
    <location>
        <begin position="334"/>
        <end position="359"/>
    </location>
</feature>
<feature type="region of interest" description="Disordered" evidence="11">
    <location>
        <begin position="231"/>
        <end position="362"/>
    </location>
</feature>
<evidence type="ECO:0000256" key="8">
    <source>
        <dbReference type="ARBA" id="ARBA00023065"/>
    </source>
</evidence>
<evidence type="ECO:0000256" key="7">
    <source>
        <dbReference type="ARBA" id="ARBA00022989"/>
    </source>
</evidence>
<name>A0A6A6PTE0_9PEZI</name>
<keyword evidence="9 10" id="KW-0472">Membrane</keyword>
<comment type="subcellular location">
    <subcellularLocation>
        <location evidence="1">Membrane</location>
        <topology evidence="1">Multi-pass membrane protein</topology>
    </subcellularLocation>
</comment>
<feature type="transmembrane region" description="Helical" evidence="10">
    <location>
        <begin position="546"/>
        <end position="572"/>
    </location>
</feature>
<dbReference type="AlphaFoldDB" id="A0A6A6PTE0"/>
<dbReference type="PANTHER" id="PTHR31064">
    <property type="entry name" value="POTASSIUM TRANSPORT PROTEIN DDB_G0292412-RELATED"/>
    <property type="match status" value="1"/>
</dbReference>
<dbReference type="GO" id="GO:0030007">
    <property type="term" value="P:intracellular potassium ion homeostasis"/>
    <property type="evidence" value="ECO:0007669"/>
    <property type="project" value="UniProtKB-UniRule"/>
</dbReference>
<dbReference type="Proteomes" id="UP000799767">
    <property type="component" value="Unassembled WGS sequence"/>
</dbReference>